<sequence>MVALRKEPSAHQCGRLSLDLDLKAFPRAFRVDDDAVHKSATNGPWSSSALAWLAIVSASALTVSMYRSSVAGCSEMGVGVSSRAASSASTRNRSCFSSDCETMLTRSVHQLHQTIAAEYRGSRTRLIFKDSNDIELMTSRISAA</sequence>
<dbReference type="Proteomes" id="UP000077173">
    <property type="component" value="Unassembled WGS sequence"/>
</dbReference>
<gene>
    <name evidence="1" type="ORF">AXW67_20090</name>
</gene>
<proteinExistence type="predicted"/>
<evidence type="ECO:0000313" key="2">
    <source>
        <dbReference type="Proteomes" id="UP000077173"/>
    </source>
</evidence>
<dbReference type="EMBL" id="LSEF01000081">
    <property type="protein sequence ID" value="OAF12508.1"/>
    <property type="molecule type" value="Genomic_DNA"/>
</dbReference>
<organism evidence="1 2">
    <name type="scientific">Bradyrhizobium neotropicale</name>
    <dbReference type="NCBI Taxonomy" id="1497615"/>
    <lineage>
        <taxon>Bacteria</taxon>
        <taxon>Pseudomonadati</taxon>
        <taxon>Pseudomonadota</taxon>
        <taxon>Alphaproteobacteria</taxon>
        <taxon>Hyphomicrobiales</taxon>
        <taxon>Nitrobacteraceae</taxon>
        <taxon>Bradyrhizobium</taxon>
    </lineage>
</organism>
<keyword evidence="2" id="KW-1185">Reference proteome</keyword>
<protein>
    <submittedName>
        <fullName evidence="1">Uncharacterized protein</fullName>
    </submittedName>
</protein>
<reference evidence="1 2" key="1">
    <citation type="submission" date="2016-02" db="EMBL/GenBank/DDBJ databases">
        <title>Draft genome sequence of the strain BR 10247T Bradyrhizobium neotropicale isolated from nodules of Centrolobium paraense.</title>
        <authorList>
            <person name="Simoes-Araujo J.L."/>
            <person name="Barauna A.C."/>
            <person name="Silva K."/>
            <person name="Zilli J.E."/>
        </authorList>
    </citation>
    <scope>NUCLEOTIDE SEQUENCE [LARGE SCALE GENOMIC DNA]</scope>
    <source>
        <strain evidence="1 2">BR 10247</strain>
    </source>
</reference>
<evidence type="ECO:0000313" key="1">
    <source>
        <dbReference type="EMBL" id="OAF12508.1"/>
    </source>
</evidence>
<name>A0A176Z0E8_9BRAD</name>
<dbReference type="AlphaFoldDB" id="A0A176Z0E8"/>
<accession>A0A176Z0E8</accession>
<comment type="caution">
    <text evidence="1">The sequence shown here is derived from an EMBL/GenBank/DDBJ whole genome shotgun (WGS) entry which is preliminary data.</text>
</comment>